<proteinExistence type="predicted"/>
<reference evidence="2" key="1">
    <citation type="submission" date="2021-01" db="EMBL/GenBank/DDBJ databases">
        <authorList>
            <person name="Corre E."/>
            <person name="Pelletier E."/>
            <person name="Niang G."/>
            <person name="Scheremetjew M."/>
            <person name="Finn R."/>
            <person name="Kale V."/>
            <person name="Holt S."/>
            <person name="Cochrane G."/>
            <person name="Meng A."/>
            <person name="Brown T."/>
            <person name="Cohen L."/>
        </authorList>
    </citation>
    <scope>NUCLEOTIDE SEQUENCE</scope>
    <source>
        <strain evidence="2">308</strain>
    </source>
</reference>
<gene>
    <name evidence="2" type="ORF">CHYS00102_LOCUS17654</name>
</gene>
<evidence type="ECO:0000313" key="2">
    <source>
        <dbReference type="EMBL" id="CAD8890449.1"/>
    </source>
</evidence>
<dbReference type="AlphaFoldDB" id="A0A7S1FVN8"/>
<sequence length="181" mass="19015">MSSLQRAAANPLHPPAKPPSRTRGPGAFESSFAHGLDLTEFASSASTAAGPKECASAELLRRRNAELSLLSSSKDVCPLQSSILSKMESTSGPLTRGSTPSDPLADVVCRMHAAQDGDGSLIQSRRLLAGKKRRNVPAAGGGKVRRGAYAKFTKGKQSCSQGSKGIAVAKKKKKTKFKKTH</sequence>
<name>A0A7S1FVN8_9STRA</name>
<protein>
    <submittedName>
        <fullName evidence="2">Uncharacterized protein</fullName>
    </submittedName>
</protein>
<feature type="compositionally biased region" description="Basic residues" evidence="1">
    <location>
        <begin position="169"/>
        <end position="181"/>
    </location>
</feature>
<feature type="region of interest" description="Disordered" evidence="1">
    <location>
        <begin position="1"/>
        <end position="30"/>
    </location>
</feature>
<dbReference type="EMBL" id="HBFR01024644">
    <property type="protein sequence ID" value="CAD8890449.1"/>
    <property type="molecule type" value="Transcribed_RNA"/>
</dbReference>
<accession>A0A7S1FVN8</accession>
<organism evidence="2">
    <name type="scientific">Corethron hystrix</name>
    <dbReference type="NCBI Taxonomy" id="216773"/>
    <lineage>
        <taxon>Eukaryota</taxon>
        <taxon>Sar</taxon>
        <taxon>Stramenopiles</taxon>
        <taxon>Ochrophyta</taxon>
        <taxon>Bacillariophyta</taxon>
        <taxon>Coscinodiscophyceae</taxon>
        <taxon>Corethrophycidae</taxon>
        <taxon>Corethrales</taxon>
        <taxon>Corethraceae</taxon>
        <taxon>Corethron</taxon>
    </lineage>
</organism>
<evidence type="ECO:0000256" key="1">
    <source>
        <dbReference type="SAM" id="MobiDB-lite"/>
    </source>
</evidence>
<feature type="region of interest" description="Disordered" evidence="1">
    <location>
        <begin position="157"/>
        <end position="181"/>
    </location>
</feature>